<name>A0A813JD92_POLGL</name>
<protein>
    <submittedName>
        <fullName evidence="2">Uncharacterized protein</fullName>
    </submittedName>
</protein>
<gene>
    <name evidence="2" type="ORF">PGLA2088_LOCUS19647</name>
</gene>
<feature type="compositionally biased region" description="Basic and acidic residues" evidence="1">
    <location>
        <begin position="32"/>
        <end position="42"/>
    </location>
</feature>
<comment type="caution">
    <text evidence="2">The sequence shown here is derived from an EMBL/GenBank/DDBJ whole genome shotgun (WGS) entry which is preliminary data.</text>
</comment>
<feature type="region of interest" description="Disordered" evidence="1">
    <location>
        <begin position="26"/>
        <end position="47"/>
    </location>
</feature>
<dbReference type="AlphaFoldDB" id="A0A813JD92"/>
<reference evidence="2" key="1">
    <citation type="submission" date="2021-02" db="EMBL/GenBank/DDBJ databases">
        <authorList>
            <person name="Dougan E. K."/>
            <person name="Rhodes N."/>
            <person name="Thang M."/>
            <person name="Chan C."/>
        </authorList>
    </citation>
    <scope>NUCLEOTIDE SEQUENCE</scope>
</reference>
<organism evidence="2 3">
    <name type="scientific">Polarella glacialis</name>
    <name type="common">Dinoflagellate</name>
    <dbReference type="NCBI Taxonomy" id="89957"/>
    <lineage>
        <taxon>Eukaryota</taxon>
        <taxon>Sar</taxon>
        <taxon>Alveolata</taxon>
        <taxon>Dinophyceae</taxon>
        <taxon>Suessiales</taxon>
        <taxon>Suessiaceae</taxon>
        <taxon>Polarella</taxon>
    </lineage>
</organism>
<sequence length="215" mass="23372">MGQTCCTSLLDEHALKDAAWVDESEPVLGDGSLKDKDDQRRDKVQRRSTRAMTWAKSSISDPTTEEKVYIVTLAKPLGQELTCKVGLDIDYAEENTSLPIVDIIGGLAEKWNLENPQCPLRKGDAIIEINKVKADVAKMLEQCRIASLLVMTVAKGDAEELGTDPVSSALLAAAALENANSNALQAEEDAENDTAGRPTVMARKMSKKLTWTVRG</sequence>
<dbReference type="Proteomes" id="UP000626109">
    <property type="component" value="Unassembled WGS sequence"/>
</dbReference>
<evidence type="ECO:0000256" key="1">
    <source>
        <dbReference type="SAM" id="MobiDB-lite"/>
    </source>
</evidence>
<dbReference type="EMBL" id="CAJNNW010025170">
    <property type="protein sequence ID" value="CAE8675978.1"/>
    <property type="molecule type" value="Genomic_DNA"/>
</dbReference>
<evidence type="ECO:0000313" key="3">
    <source>
        <dbReference type="Proteomes" id="UP000626109"/>
    </source>
</evidence>
<proteinExistence type="predicted"/>
<evidence type="ECO:0000313" key="2">
    <source>
        <dbReference type="EMBL" id="CAE8675978.1"/>
    </source>
</evidence>
<accession>A0A813JD92</accession>